<gene>
    <name evidence="6" type="ORF">Q5P01_011455</name>
</gene>
<dbReference type="SMART" id="SM00409">
    <property type="entry name" value="IG"/>
    <property type="match status" value="3"/>
</dbReference>
<dbReference type="InterPro" id="IPR003599">
    <property type="entry name" value="Ig_sub"/>
</dbReference>
<name>A0AA88SP73_CHASR</name>
<keyword evidence="4" id="KW-0393">Immunoglobulin domain</keyword>
<dbReference type="CDD" id="cd00096">
    <property type="entry name" value="Ig"/>
    <property type="match status" value="1"/>
</dbReference>
<dbReference type="InterPro" id="IPR007110">
    <property type="entry name" value="Ig-like_dom"/>
</dbReference>
<dbReference type="InterPro" id="IPR013098">
    <property type="entry name" value="Ig_I-set"/>
</dbReference>
<dbReference type="AlphaFoldDB" id="A0AA88SP73"/>
<evidence type="ECO:0000259" key="5">
    <source>
        <dbReference type="PROSITE" id="PS50835"/>
    </source>
</evidence>
<dbReference type="PANTHER" id="PTHR44337:SF16">
    <property type="entry name" value="CARCINOEMBRYONIC ANTIGEN-RELATED CELL ADHESION MOLECULE 20-LIKE-RELATED"/>
    <property type="match status" value="1"/>
</dbReference>
<keyword evidence="3" id="KW-0325">Glycoprotein</keyword>
<organism evidence="6 7">
    <name type="scientific">Channa striata</name>
    <name type="common">Snakehead murrel</name>
    <name type="synonym">Ophicephalus striatus</name>
    <dbReference type="NCBI Taxonomy" id="64152"/>
    <lineage>
        <taxon>Eukaryota</taxon>
        <taxon>Metazoa</taxon>
        <taxon>Chordata</taxon>
        <taxon>Craniata</taxon>
        <taxon>Vertebrata</taxon>
        <taxon>Euteleostomi</taxon>
        <taxon>Actinopterygii</taxon>
        <taxon>Neopterygii</taxon>
        <taxon>Teleostei</taxon>
        <taxon>Neoteleostei</taxon>
        <taxon>Acanthomorphata</taxon>
        <taxon>Anabantaria</taxon>
        <taxon>Anabantiformes</taxon>
        <taxon>Channoidei</taxon>
        <taxon>Channidae</taxon>
        <taxon>Channa</taxon>
    </lineage>
</organism>
<keyword evidence="2" id="KW-1015">Disulfide bond</keyword>
<evidence type="ECO:0000256" key="1">
    <source>
        <dbReference type="ARBA" id="ARBA00022729"/>
    </source>
</evidence>
<dbReference type="Proteomes" id="UP001187415">
    <property type="component" value="Unassembled WGS sequence"/>
</dbReference>
<dbReference type="Pfam" id="PF13927">
    <property type="entry name" value="Ig_3"/>
    <property type="match status" value="1"/>
</dbReference>
<accession>A0AA88SP73</accession>
<protein>
    <recommendedName>
        <fullName evidence="5">Ig-like domain-containing protein</fullName>
    </recommendedName>
</protein>
<evidence type="ECO:0000313" key="7">
    <source>
        <dbReference type="Proteomes" id="UP001187415"/>
    </source>
</evidence>
<dbReference type="PANTHER" id="PTHR44337">
    <property type="entry name" value="CARCINOEMBRYONIC ANTIGEN-RELATED CELL ADHESION MOLECULE 8"/>
    <property type="match status" value="1"/>
</dbReference>
<dbReference type="PROSITE" id="PS50835">
    <property type="entry name" value="IG_LIKE"/>
    <property type="match status" value="2"/>
</dbReference>
<evidence type="ECO:0000313" key="6">
    <source>
        <dbReference type="EMBL" id="KAK2844796.1"/>
    </source>
</evidence>
<dbReference type="Gene3D" id="2.60.40.10">
    <property type="entry name" value="Immunoglobulins"/>
    <property type="match status" value="3"/>
</dbReference>
<proteinExistence type="predicted"/>
<dbReference type="InterPro" id="IPR013783">
    <property type="entry name" value="Ig-like_fold"/>
</dbReference>
<dbReference type="Pfam" id="PF07679">
    <property type="entry name" value="I-set"/>
    <property type="match status" value="1"/>
</dbReference>
<feature type="domain" description="Ig-like" evidence="5">
    <location>
        <begin position="243"/>
        <end position="321"/>
    </location>
</feature>
<evidence type="ECO:0000256" key="3">
    <source>
        <dbReference type="ARBA" id="ARBA00023180"/>
    </source>
</evidence>
<comment type="caution">
    <text evidence="6">The sequence shown here is derived from an EMBL/GenBank/DDBJ whole genome shotgun (WGS) entry which is preliminary data.</text>
</comment>
<dbReference type="InterPro" id="IPR003598">
    <property type="entry name" value="Ig_sub2"/>
</dbReference>
<dbReference type="InterPro" id="IPR036179">
    <property type="entry name" value="Ig-like_dom_sf"/>
</dbReference>
<dbReference type="EMBL" id="JAUPFM010000008">
    <property type="protein sequence ID" value="KAK2844796.1"/>
    <property type="molecule type" value="Genomic_DNA"/>
</dbReference>
<keyword evidence="1" id="KW-0732">Signal</keyword>
<evidence type="ECO:0000256" key="4">
    <source>
        <dbReference type="ARBA" id="ARBA00023319"/>
    </source>
</evidence>
<feature type="domain" description="Ig-like" evidence="5">
    <location>
        <begin position="159"/>
        <end position="238"/>
    </location>
</feature>
<dbReference type="SMART" id="SM00408">
    <property type="entry name" value="IGc2"/>
    <property type="match status" value="2"/>
</dbReference>
<sequence length="351" mass="37713">MEASIAHVTLTCYQDCETRETLFTMDGKTLCSAARLVFVLSGMCTAQGVLPPGPLIRAVGGAVHFISNLKPPETSFLSVSWSFSGTNIITSTSVNITGPGYSNRISLDRATGSLELRDLVLEDSGEYTLTIMPDGGLQTQGWITLHVYALITGAAIHSPAAVLIEDRSSTNLTCEASGNVSSRVWMKDGQPLHPSDTVSFSADSRVLQIQPVHASNHGTYQCRVSNPVSTVTASFNLTVNFGPRDITISGPSAAPLGHRVSLLCTAASVPLANFSWMFNSNETYVNTSMYIIERLGPENIGNYTCTARNMVTMQENSTALTLTVLSPCFELMNHKLDGFCLPVTLICGFAR</sequence>
<evidence type="ECO:0000256" key="2">
    <source>
        <dbReference type="ARBA" id="ARBA00023157"/>
    </source>
</evidence>
<dbReference type="SUPFAM" id="SSF48726">
    <property type="entry name" value="Immunoglobulin"/>
    <property type="match status" value="3"/>
</dbReference>
<dbReference type="InterPro" id="IPR052598">
    <property type="entry name" value="IgSF_CEA-related"/>
</dbReference>
<reference evidence="6" key="1">
    <citation type="submission" date="2023-07" db="EMBL/GenBank/DDBJ databases">
        <title>Chromosome-level Genome Assembly of Striped Snakehead (Channa striata).</title>
        <authorList>
            <person name="Liu H."/>
        </authorList>
    </citation>
    <scope>NUCLEOTIDE SEQUENCE</scope>
    <source>
        <strain evidence="6">Gz</strain>
        <tissue evidence="6">Muscle</tissue>
    </source>
</reference>
<keyword evidence="7" id="KW-1185">Reference proteome</keyword>